<dbReference type="Pfam" id="PF00075">
    <property type="entry name" value="RNase_H"/>
    <property type="match status" value="1"/>
</dbReference>
<dbReference type="InterPro" id="IPR043502">
    <property type="entry name" value="DNA/RNA_pol_sf"/>
</dbReference>
<keyword evidence="3" id="KW-0548">Nucleotidyltransferase</keyword>
<evidence type="ECO:0000259" key="1">
    <source>
        <dbReference type="PROSITE" id="PS50878"/>
    </source>
</evidence>
<dbReference type="GO" id="GO:0004523">
    <property type="term" value="F:RNA-DNA hybrid ribonuclease activity"/>
    <property type="evidence" value="ECO:0007669"/>
    <property type="project" value="InterPro"/>
</dbReference>
<dbReference type="Proteomes" id="UP000887159">
    <property type="component" value="Unassembled WGS sequence"/>
</dbReference>
<sequence length="703" mass="80800">MVNTRLVYVLEKEKCISPLQSGFRKGRSTLDNLVFLESQIRDAFVRRNHLVSLFFDIEKAYDRTWRYGILRNMYDFGLRGNLPIFIFNFLAVRYFNVRIGHSSSHKFIQDQGVPQGSVLSVTLFNIHMSNILHQLPPSVRGMLYVDDLQVSCQGSDMRLIERQLQTTVNRLVQWCDQNGHTISPSKSSCVHFCRKRNLHPDTSIHIGHIQIPVVSAVRFLGVIFDCKLTFLPHVLYLRKRCERSLNILKVLSNTLWGADRVSLLRVYQALILSRLDYGCVVYGSARASVLKRLDTIHHSALRICSGAFRTSPVTSLYVVCHQPPLELRRRQLCANYFIRAMSVPSHPLKPFALAIGLNRLYEARSFNIKPFSERAKAVLNDAHLNNINIQENNILAFPPWDIQIFNYHNPFSGYDKADTAAVIYQQLFSFHRNRYSKYIPVYTDGSKTAANVGCGVIFNNTILSFSLHNSMSVFSAELTAILVALQHIIVSNHRHFCVYTDSMSALESLHFSTEHRHPTVIEILLLLRKLERKGFDVIFSWVPGHVGILGNEQADTAARSMSHHMQRPVCYQDLKTSAQNYVHRVWQETWDQQVLNKLHIIHPSTSHWAALPVRRHDVRLTRLRIGHTRFTHRHLLLGENAPECPSCKVPYSVCHILIDCPIFNRHRITFFHTSVLTLSDLVGESPHQNLFAFVLKIGFLHMI</sequence>
<dbReference type="SUPFAM" id="SSF53098">
    <property type="entry name" value="Ribonuclease H-like"/>
    <property type="match status" value="1"/>
</dbReference>
<dbReference type="PROSITE" id="PS50879">
    <property type="entry name" value="RNASE_H_1"/>
    <property type="match status" value="1"/>
</dbReference>
<dbReference type="InterPro" id="IPR002156">
    <property type="entry name" value="RNaseH_domain"/>
</dbReference>
<dbReference type="InterPro" id="IPR036397">
    <property type="entry name" value="RNaseH_sf"/>
</dbReference>
<gene>
    <name evidence="3" type="primary">X-element ORF2</name>
    <name evidence="3" type="ORF">TNCV_2821691</name>
</gene>
<dbReference type="GO" id="GO:0003964">
    <property type="term" value="F:RNA-directed DNA polymerase activity"/>
    <property type="evidence" value="ECO:0007669"/>
    <property type="project" value="UniProtKB-KW"/>
</dbReference>
<evidence type="ECO:0000313" key="3">
    <source>
        <dbReference type="EMBL" id="GFY34483.1"/>
    </source>
</evidence>
<feature type="domain" description="RNase H type-1" evidence="2">
    <location>
        <begin position="435"/>
        <end position="563"/>
    </location>
</feature>
<comment type="caution">
    <text evidence="3">The sequence shown here is derived from an EMBL/GenBank/DDBJ whole genome shotgun (WGS) entry which is preliminary data.</text>
</comment>
<dbReference type="AlphaFoldDB" id="A0A8X6WGE5"/>
<protein>
    <submittedName>
        <fullName evidence="3">Probable RNA-directed DNA polymerase from transposon X-element</fullName>
    </submittedName>
</protein>
<name>A0A8X6WGE5_TRICX</name>
<dbReference type="Gene3D" id="3.30.420.10">
    <property type="entry name" value="Ribonuclease H-like superfamily/Ribonuclease H"/>
    <property type="match status" value="1"/>
</dbReference>
<organism evidence="3 4">
    <name type="scientific">Trichonephila clavipes</name>
    <name type="common">Golden silk orbweaver</name>
    <name type="synonym">Nephila clavipes</name>
    <dbReference type="NCBI Taxonomy" id="2585209"/>
    <lineage>
        <taxon>Eukaryota</taxon>
        <taxon>Metazoa</taxon>
        <taxon>Ecdysozoa</taxon>
        <taxon>Arthropoda</taxon>
        <taxon>Chelicerata</taxon>
        <taxon>Arachnida</taxon>
        <taxon>Araneae</taxon>
        <taxon>Araneomorphae</taxon>
        <taxon>Entelegynae</taxon>
        <taxon>Araneoidea</taxon>
        <taxon>Nephilidae</taxon>
        <taxon>Trichonephila</taxon>
    </lineage>
</organism>
<dbReference type="EMBL" id="BMAU01021424">
    <property type="protein sequence ID" value="GFY34483.1"/>
    <property type="molecule type" value="Genomic_DNA"/>
</dbReference>
<keyword evidence="4" id="KW-1185">Reference proteome</keyword>
<dbReference type="SUPFAM" id="SSF56672">
    <property type="entry name" value="DNA/RNA polymerases"/>
    <property type="match status" value="1"/>
</dbReference>
<feature type="domain" description="Reverse transcriptase" evidence="1">
    <location>
        <begin position="1"/>
        <end position="224"/>
    </location>
</feature>
<proteinExistence type="predicted"/>
<dbReference type="PROSITE" id="PS50878">
    <property type="entry name" value="RT_POL"/>
    <property type="match status" value="1"/>
</dbReference>
<dbReference type="InterPro" id="IPR000477">
    <property type="entry name" value="RT_dom"/>
</dbReference>
<keyword evidence="3" id="KW-0808">Transferase</keyword>
<evidence type="ECO:0000259" key="2">
    <source>
        <dbReference type="PROSITE" id="PS50879"/>
    </source>
</evidence>
<dbReference type="PANTHER" id="PTHR33332">
    <property type="entry name" value="REVERSE TRANSCRIPTASE DOMAIN-CONTAINING PROTEIN"/>
    <property type="match status" value="1"/>
</dbReference>
<dbReference type="InterPro" id="IPR012337">
    <property type="entry name" value="RNaseH-like_sf"/>
</dbReference>
<dbReference type="GO" id="GO:0042575">
    <property type="term" value="C:DNA polymerase complex"/>
    <property type="evidence" value="ECO:0007669"/>
    <property type="project" value="UniProtKB-ARBA"/>
</dbReference>
<dbReference type="GO" id="GO:0003676">
    <property type="term" value="F:nucleic acid binding"/>
    <property type="evidence" value="ECO:0007669"/>
    <property type="project" value="InterPro"/>
</dbReference>
<dbReference type="Pfam" id="PF00078">
    <property type="entry name" value="RVT_1"/>
    <property type="match status" value="1"/>
</dbReference>
<evidence type="ECO:0000313" key="4">
    <source>
        <dbReference type="Proteomes" id="UP000887159"/>
    </source>
</evidence>
<reference evidence="3" key="1">
    <citation type="submission" date="2020-08" db="EMBL/GenBank/DDBJ databases">
        <title>Multicomponent nature underlies the extraordinary mechanical properties of spider dragline silk.</title>
        <authorList>
            <person name="Kono N."/>
            <person name="Nakamura H."/>
            <person name="Mori M."/>
            <person name="Yoshida Y."/>
            <person name="Ohtoshi R."/>
            <person name="Malay A.D."/>
            <person name="Moran D.A.P."/>
            <person name="Tomita M."/>
            <person name="Numata K."/>
            <person name="Arakawa K."/>
        </authorList>
    </citation>
    <scope>NUCLEOTIDE SEQUENCE</scope>
</reference>
<keyword evidence="3" id="KW-0695">RNA-directed DNA polymerase</keyword>
<accession>A0A8X6WGE5</accession>
<dbReference type="CDD" id="cd09276">
    <property type="entry name" value="Rnase_HI_RT_non_LTR"/>
    <property type="match status" value="1"/>
</dbReference>
<dbReference type="CDD" id="cd01650">
    <property type="entry name" value="RT_nLTR_like"/>
    <property type="match status" value="1"/>
</dbReference>